<dbReference type="RefSeq" id="WP_139915017.1">
    <property type="nucleotide sequence ID" value="NZ_CBCSLE010000003.1"/>
</dbReference>
<evidence type="ECO:0000256" key="1">
    <source>
        <dbReference type="SAM" id="SignalP"/>
    </source>
</evidence>
<sequence length="166" mass="17879">MRNQLFACILAVSVILVGGKAEALPGGWHMGETGNRVILYDQNHEAVWAGYFDEEGKWHESTYTPRGDSSGGQGETMGDINSSADYVLVNITRRVGGIVVFDPTKRVVVFEVRGGVAAGTTVRIPANRLSDTVQLVAAVDDKGAALDVAFFKRAVSCGSRSFWVSR</sequence>
<reference evidence="2 3" key="1">
    <citation type="submission" date="2020-01" db="EMBL/GenBank/DDBJ databases">
        <title>The draft genome sequence of Corallococcus exiguus DSM 14696.</title>
        <authorList>
            <person name="Zhang X."/>
            <person name="Zhu H."/>
        </authorList>
    </citation>
    <scope>NUCLEOTIDE SEQUENCE [LARGE SCALE GENOMIC DNA]</scope>
    <source>
        <strain evidence="2 3">DSM 14696</strain>
    </source>
</reference>
<comment type="caution">
    <text evidence="2">The sequence shown here is derived from an EMBL/GenBank/DDBJ whole genome shotgun (WGS) entry which is preliminary data.</text>
</comment>
<evidence type="ECO:0000313" key="3">
    <source>
        <dbReference type="Proteomes" id="UP000537825"/>
    </source>
</evidence>
<feature type="chain" id="PRO_5031084636" evidence="1">
    <location>
        <begin position="24"/>
        <end position="166"/>
    </location>
</feature>
<gene>
    <name evidence="2" type="ORF">GTZ93_29115</name>
</gene>
<dbReference type="Proteomes" id="UP000537825">
    <property type="component" value="Unassembled WGS sequence"/>
</dbReference>
<feature type="signal peptide" evidence="1">
    <location>
        <begin position="1"/>
        <end position="23"/>
    </location>
</feature>
<evidence type="ECO:0000313" key="2">
    <source>
        <dbReference type="EMBL" id="NBC43874.1"/>
    </source>
</evidence>
<protein>
    <submittedName>
        <fullName evidence="2">Uncharacterized protein</fullName>
    </submittedName>
</protein>
<organism evidence="2 3">
    <name type="scientific">Corallococcus exiguus</name>
    <dbReference type="NCBI Taxonomy" id="83462"/>
    <lineage>
        <taxon>Bacteria</taxon>
        <taxon>Pseudomonadati</taxon>
        <taxon>Myxococcota</taxon>
        <taxon>Myxococcia</taxon>
        <taxon>Myxococcales</taxon>
        <taxon>Cystobacterineae</taxon>
        <taxon>Myxococcaceae</taxon>
        <taxon>Corallococcus</taxon>
    </lineage>
</organism>
<accession>A0A7X5BU96</accession>
<dbReference type="AlphaFoldDB" id="A0A7X5BU96"/>
<keyword evidence="3" id="KW-1185">Reference proteome</keyword>
<name>A0A7X5BU96_9BACT</name>
<dbReference type="EMBL" id="JAAAPK010000009">
    <property type="protein sequence ID" value="NBC43874.1"/>
    <property type="molecule type" value="Genomic_DNA"/>
</dbReference>
<keyword evidence="1" id="KW-0732">Signal</keyword>
<proteinExistence type="predicted"/>